<dbReference type="GO" id="GO:0003677">
    <property type="term" value="F:DNA binding"/>
    <property type="evidence" value="ECO:0007669"/>
    <property type="project" value="InterPro"/>
</dbReference>
<comment type="caution">
    <text evidence="1">The sequence shown here is derived from an EMBL/GenBank/DDBJ whole genome shotgun (WGS) entry which is preliminary data.</text>
</comment>
<protein>
    <submittedName>
        <fullName evidence="1">DNA polymerase III subunit chi</fullName>
    </submittedName>
</protein>
<dbReference type="EMBL" id="BMYD01000004">
    <property type="protein sequence ID" value="GHA85451.1"/>
    <property type="molecule type" value="Genomic_DNA"/>
</dbReference>
<dbReference type="GO" id="GO:0006260">
    <property type="term" value="P:DNA replication"/>
    <property type="evidence" value="ECO:0007669"/>
    <property type="project" value="InterPro"/>
</dbReference>
<dbReference type="InterPro" id="IPR007459">
    <property type="entry name" value="DNA_pol3_chi"/>
</dbReference>
<dbReference type="GO" id="GO:0032298">
    <property type="term" value="P:positive regulation of DNA-templated DNA replication initiation"/>
    <property type="evidence" value="ECO:0007669"/>
    <property type="project" value="TreeGrafter"/>
</dbReference>
<reference evidence="1" key="1">
    <citation type="journal article" date="2014" name="Int. J. Syst. Evol. Microbiol.">
        <title>Complete genome sequence of Corynebacterium casei LMG S-19264T (=DSM 44701T), isolated from a smear-ripened cheese.</title>
        <authorList>
            <consortium name="US DOE Joint Genome Institute (JGI-PGF)"/>
            <person name="Walter F."/>
            <person name="Albersmeier A."/>
            <person name="Kalinowski J."/>
            <person name="Ruckert C."/>
        </authorList>
    </citation>
    <scope>NUCLEOTIDE SEQUENCE</scope>
    <source>
        <strain evidence="1">KCTC 23077</strain>
    </source>
</reference>
<dbReference type="GO" id="GO:0003887">
    <property type="term" value="F:DNA-directed DNA polymerase activity"/>
    <property type="evidence" value="ECO:0007669"/>
    <property type="project" value="InterPro"/>
</dbReference>
<evidence type="ECO:0000313" key="2">
    <source>
        <dbReference type="Proteomes" id="UP000646426"/>
    </source>
</evidence>
<dbReference type="Gene3D" id="3.40.50.10110">
    <property type="entry name" value="DNA polymerase III subunit chi"/>
    <property type="match status" value="1"/>
</dbReference>
<accession>A0A918T5G8</accession>
<gene>
    <name evidence="1" type="primary">holC</name>
    <name evidence="1" type="ORF">GCM10007067_24300</name>
</gene>
<evidence type="ECO:0000313" key="1">
    <source>
        <dbReference type="EMBL" id="GHA85451.1"/>
    </source>
</evidence>
<dbReference type="PANTHER" id="PTHR38767:SF1">
    <property type="entry name" value="DNA POLYMERASE III SUBUNIT CHI"/>
    <property type="match status" value="1"/>
</dbReference>
<dbReference type="InterPro" id="IPR036768">
    <property type="entry name" value="PolIII_chi_sf"/>
</dbReference>
<dbReference type="AlphaFoldDB" id="A0A918T5G8"/>
<sequence length="165" mass="18412">MIDAACRDWHAVARSFPTLPITSPMPRADFYLVTTPRFREQPLRLVCELVRKAHAAGLPTLILARDDAQAETLDDMLWDMGEDAFIPHQIAGLDEDEDEADVLIAGPASDAALRPLVINLRDAAVAGTFDRVLEVVPADESARGPLRERWKQYQARGLELQKHDM</sequence>
<dbReference type="PANTHER" id="PTHR38767">
    <property type="entry name" value="DNA POLYMERASE III SUBUNIT CHI"/>
    <property type="match status" value="1"/>
</dbReference>
<organism evidence="1 2">
    <name type="scientific">Cognatilysobacter bugurensis</name>
    <dbReference type="NCBI Taxonomy" id="543356"/>
    <lineage>
        <taxon>Bacteria</taxon>
        <taxon>Pseudomonadati</taxon>
        <taxon>Pseudomonadota</taxon>
        <taxon>Gammaproteobacteria</taxon>
        <taxon>Lysobacterales</taxon>
        <taxon>Lysobacteraceae</taxon>
        <taxon>Cognatilysobacter</taxon>
    </lineage>
</organism>
<proteinExistence type="predicted"/>
<dbReference type="Proteomes" id="UP000646426">
    <property type="component" value="Unassembled WGS sequence"/>
</dbReference>
<reference evidence="1" key="2">
    <citation type="submission" date="2020-09" db="EMBL/GenBank/DDBJ databases">
        <authorList>
            <person name="Sun Q."/>
            <person name="Kim S."/>
        </authorList>
    </citation>
    <scope>NUCLEOTIDE SEQUENCE</scope>
    <source>
        <strain evidence="1">KCTC 23077</strain>
    </source>
</reference>
<name>A0A918T5G8_9GAMM</name>
<dbReference type="SUPFAM" id="SSF102400">
    <property type="entry name" value="DNA polymerase III chi subunit"/>
    <property type="match status" value="1"/>
</dbReference>
<keyword evidence="2" id="KW-1185">Reference proteome</keyword>
<dbReference type="Pfam" id="PF04364">
    <property type="entry name" value="DNA_pol3_chi"/>
    <property type="match status" value="1"/>
</dbReference>